<name>A0A5M5DPP0_BACOV</name>
<dbReference type="AlphaFoldDB" id="A0A5M5DPP0"/>
<protein>
    <submittedName>
        <fullName evidence="1">Uncharacterized protein</fullName>
    </submittedName>
</protein>
<proteinExistence type="predicted"/>
<evidence type="ECO:0000313" key="1">
    <source>
        <dbReference type="EMBL" id="KAA4089964.1"/>
    </source>
</evidence>
<dbReference type="Proteomes" id="UP000473905">
    <property type="component" value="Unassembled WGS sequence"/>
</dbReference>
<reference evidence="1 2" key="1">
    <citation type="journal article" date="2019" name="Nat. Med.">
        <title>A library of human gut bacterial isolates paired with longitudinal multiomics data enables mechanistic microbiome research.</title>
        <authorList>
            <person name="Poyet M."/>
            <person name="Groussin M."/>
            <person name="Gibbons S.M."/>
            <person name="Avila-Pacheco J."/>
            <person name="Jiang X."/>
            <person name="Kearney S.M."/>
            <person name="Perrotta A.R."/>
            <person name="Berdy B."/>
            <person name="Zhao S."/>
            <person name="Lieberman T.D."/>
            <person name="Swanson P.K."/>
            <person name="Smith M."/>
            <person name="Roesemann S."/>
            <person name="Alexander J.E."/>
            <person name="Rich S.A."/>
            <person name="Livny J."/>
            <person name="Vlamakis H."/>
            <person name="Clish C."/>
            <person name="Bullock K."/>
            <person name="Deik A."/>
            <person name="Scott J."/>
            <person name="Pierce K.A."/>
            <person name="Xavier R.J."/>
            <person name="Alm E.J."/>
        </authorList>
    </citation>
    <scope>NUCLEOTIDE SEQUENCE [LARGE SCALE GENOMIC DNA]</scope>
    <source>
        <strain evidence="1 2">BIOML-A134</strain>
    </source>
</reference>
<organism evidence="1 2">
    <name type="scientific">Bacteroides ovatus</name>
    <dbReference type="NCBI Taxonomy" id="28116"/>
    <lineage>
        <taxon>Bacteria</taxon>
        <taxon>Pseudomonadati</taxon>
        <taxon>Bacteroidota</taxon>
        <taxon>Bacteroidia</taxon>
        <taxon>Bacteroidales</taxon>
        <taxon>Bacteroidaceae</taxon>
        <taxon>Bacteroides</taxon>
    </lineage>
</organism>
<accession>A0A5M5DPP0</accession>
<gene>
    <name evidence="1" type="ORF">F3D66_26130</name>
</gene>
<dbReference type="EMBL" id="VWKB01000049">
    <property type="protein sequence ID" value="KAA4089964.1"/>
    <property type="molecule type" value="Genomic_DNA"/>
</dbReference>
<evidence type="ECO:0000313" key="2">
    <source>
        <dbReference type="Proteomes" id="UP000473905"/>
    </source>
</evidence>
<sequence length="59" mass="6522">MRLGGAIVLLFGKFRYLCSTKTEGGAFGHARCRDIEDSCPAWKQAGIDIHIVRSLNVLE</sequence>
<comment type="caution">
    <text evidence="1">The sequence shown here is derived from an EMBL/GenBank/DDBJ whole genome shotgun (WGS) entry which is preliminary data.</text>
</comment>
<keyword evidence="2" id="KW-1185">Reference proteome</keyword>